<dbReference type="SUPFAM" id="SSF89392">
    <property type="entry name" value="Prokaryotic lipoproteins and lipoprotein localization factors"/>
    <property type="match status" value="1"/>
</dbReference>
<evidence type="ECO:0000313" key="2">
    <source>
        <dbReference type="EMBL" id="WXA01791.1"/>
    </source>
</evidence>
<dbReference type="EMBL" id="CP136924">
    <property type="protein sequence ID" value="WXA01791.1"/>
    <property type="molecule type" value="Genomic_DNA"/>
</dbReference>
<dbReference type="AlphaFoldDB" id="A0AAU6P6E6"/>
<evidence type="ECO:0000313" key="4">
    <source>
        <dbReference type="Proteomes" id="UP001368318"/>
    </source>
</evidence>
<reference evidence="3 4" key="1">
    <citation type="submission" date="2023-10" db="EMBL/GenBank/DDBJ databases">
        <title>Culture-based analysis of two novel bacteria associated with mangrove crab gills.</title>
        <authorList>
            <person name="Yang X."/>
            <person name="Garuglieri E."/>
            <person name="Van Goethem M.W."/>
            <person name="Fusi M."/>
            <person name="Marasco R."/>
            <person name="Daffonchio D.G."/>
        </authorList>
    </citation>
    <scope>NUCLEOTIDE SEQUENCE</scope>
    <source>
        <strain evidence="3">UG2-1</strain>
        <strain evidence="2">UG2-2</strain>
        <strain evidence="4">UG2_2</strain>
    </source>
</reference>
<dbReference type="RefSeq" id="WP_338732205.1">
    <property type="nucleotide sequence ID" value="NZ_CP136924.1"/>
</dbReference>
<name>A0AAU6P6E6_9FLAO</name>
<gene>
    <name evidence="3" type="ORF">R3L15_13090</name>
    <name evidence="2" type="ORF">R3L16_08500</name>
</gene>
<accession>A0AAU6P6E6</accession>
<dbReference type="KEGG" id="mcaa:R3L15_13090"/>
<protein>
    <submittedName>
        <fullName evidence="3">DUF4292 domain-containing protein</fullName>
    </submittedName>
</protein>
<sequence length="259" mass="29821">MKKTPNKIITGFLLVLLITCFGCKTKHVVTDGNVNPDLSEKYVIKEHLKTAPSFKTLQAKVRISYTEDNSTQSHTVTFRMLKDGIIWLTAPLNIVRAKITPESVGFYNKLDNTYFEGDFSYISDMLGTDVNFEKVQNLLLGQPLFGLDNETHKMSIHNNNYMFQPNEQSSLFELFYLINATLNMESQQLAQASTQRFLQIDYLEYQTIEKQTFPKNIKVISLEGDQETIIELDFKSVSLNQDLRYPFKIPKGYDEITLD</sequence>
<evidence type="ECO:0000256" key="1">
    <source>
        <dbReference type="ARBA" id="ARBA00022729"/>
    </source>
</evidence>
<dbReference type="InterPro" id="IPR029046">
    <property type="entry name" value="LolA/LolB/LppX"/>
</dbReference>
<dbReference type="InterPro" id="IPR025634">
    <property type="entry name" value="DUF4292"/>
</dbReference>
<keyword evidence="4" id="KW-1185">Reference proteome</keyword>
<evidence type="ECO:0000313" key="3">
    <source>
        <dbReference type="EMBL" id="WXA13049.1"/>
    </source>
</evidence>
<dbReference type="Pfam" id="PF14125">
    <property type="entry name" value="DUF4292"/>
    <property type="match status" value="1"/>
</dbReference>
<keyword evidence="1" id="KW-0732">Signal</keyword>
<organism evidence="3">
    <name type="scientific">Mangrovimonas cancribranchiae</name>
    <dbReference type="NCBI Taxonomy" id="3080055"/>
    <lineage>
        <taxon>Bacteria</taxon>
        <taxon>Pseudomonadati</taxon>
        <taxon>Bacteroidota</taxon>
        <taxon>Flavobacteriia</taxon>
        <taxon>Flavobacteriales</taxon>
        <taxon>Flavobacteriaceae</taxon>
        <taxon>Mangrovimonas</taxon>
    </lineage>
</organism>
<dbReference type="EMBL" id="CP136925">
    <property type="protein sequence ID" value="WXA13049.1"/>
    <property type="molecule type" value="Genomic_DNA"/>
</dbReference>
<dbReference type="Gene3D" id="2.50.20.10">
    <property type="entry name" value="Lipoprotein localisation LolA/LolB/LppX"/>
    <property type="match status" value="1"/>
</dbReference>
<dbReference type="Proteomes" id="UP001368318">
    <property type="component" value="Chromosome"/>
</dbReference>
<proteinExistence type="predicted"/>